<dbReference type="AlphaFoldDB" id="A0A3P7LRU0"/>
<evidence type="ECO:0000259" key="1">
    <source>
        <dbReference type="Pfam" id="PF00005"/>
    </source>
</evidence>
<name>A0A3P7LRU0_STRVU</name>
<evidence type="ECO:0000313" key="2">
    <source>
        <dbReference type="EMBL" id="VDM85105.1"/>
    </source>
</evidence>
<feature type="domain" description="ABC transporter" evidence="1">
    <location>
        <begin position="17"/>
        <end position="72"/>
    </location>
</feature>
<organism evidence="2 3">
    <name type="scientific">Strongylus vulgaris</name>
    <name type="common">Blood worm</name>
    <dbReference type="NCBI Taxonomy" id="40348"/>
    <lineage>
        <taxon>Eukaryota</taxon>
        <taxon>Metazoa</taxon>
        <taxon>Ecdysozoa</taxon>
        <taxon>Nematoda</taxon>
        <taxon>Chromadorea</taxon>
        <taxon>Rhabditida</taxon>
        <taxon>Rhabditina</taxon>
        <taxon>Rhabditomorpha</taxon>
        <taxon>Strongyloidea</taxon>
        <taxon>Strongylidae</taxon>
        <taxon>Strongylus</taxon>
    </lineage>
</organism>
<dbReference type="OrthoDB" id="6500128at2759"/>
<dbReference type="PANTHER" id="PTHR24221">
    <property type="entry name" value="ATP-BINDING CASSETTE SUB-FAMILY B"/>
    <property type="match status" value="1"/>
</dbReference>
<dbReference type="GO" id="GO:0016887">
    <property type="term" value="F:ATP hydrolysis activity"/>
    <property type="evidence" value="ECO:0007669"/>
    <property type="project" value="InterPro"/>
</dbReference>
<dbReference type="Pfam" id="PF00005">
    <property type="entry name" value="ABC_tran"/>
    <property type="match status" value="1"/>
</dbReference>
<protein>
    <recommendedName>
        <fullName evidence="1">ABC transporter domain-containing protein</fullName>
    </recommendedName>
</protein>
<dbReference type="GO" id="GO:0005524">
    <property type="term" value="F:ATP binding"/>
    <property type="evidence" value="ECO:0007669"/>
    <property type="project" value="InterPro"/>
</dbReference>
<dbReference type="InterPro" id="IPR027417">
    <property type="entry name" value="P-loop_NTPase"/>
</dbReference>
<reference evidence="2 3" key="1">
    <citation type="submission" date="2018-11" db="EMBL/GenBank/DDBJ databases">
        <authorList>
            <consortium name="Pathogen Informatics"/>
        </authorList>
    </citation>
    <scope>NUCLEOTIDE SEQUENCE [LARGE SCALE GENOMIC DNA]</scope>
</reference>
<dbReference type="PANTHER" id="PTHR24221:SF583">
    <property type="entry name" value="ABC-TYPE ANTIGEN PEPTIDE TRANSPORTER"/>
    <property type="match status" value="1"/>
</dbReference>
<feature type="non-terminal residue" evidence="2">
    <location>
        <position position="74"/>
    </location>
</feature>
<dbReference type="Proteomes" id="UP000270094">
    <property type="component" value="Unassembled WGS sequence"/>
</dbReference>
<dbReference type="Gene3D" id="3.40.50.300">
    <property type="entry name" value="P-loop containing nucleotide triphosphate hydrolases"/>
    <property type="match status" value="1"/>
</dbReference>
<evidence type="ECO:0000313" key="3">
    <source>
        <dbReference type="Proteomes" id="UP000270094"/>
    </source>
</evidence>
<proteinExistence type="predicted"/>
<gene>
    <name evidence="2" type="ORF">SVUK_LOCUS20103</name>
</gene>
<dbReference type="GO" id="GO:0042626">
    <property type="term" value="F:ATPase-coupled transmembrane transporter activity"/>
    <property type="evidence" value="ECO:0007669"/>
    <property type="project" value="TreeGrafter"/>
</dbReference>
<dbReference type="InterPro" id="IPR003439">
    <property type="entry name" value="ABC_transporter-like_ATP-bd"/>
</dbReference>
<dbReference type="InterPro" id="IPR039421">
    <property type="entry name" value="Type_1_exporter"/>
</dbReference>
<accession>A0A3P7LRU0</accession>
<dbReference type="GO" id="GO:0016020">
    <property type="term" value="C:membrane"/>
    <property type="evidence" value="ECO:0007669"/>
    <property type="project" value="TreeGrafter"/>
</dbReference>
<keyword evidence="3" id="KW-1185">Reference proteome</keyword>
<dbReference type="EMBL" id="UYYB01136305">
    <property type="protein sequence ID" value="VDM85105.1"/>
    <property type="molecule type" value="Genomic_DNA"/>
</dbReference>
<sequence>MPLIRVRVHVIRIGRTDLSFTVEPGETVALVGPSGSGKSSCIALLENFYQPNAGQVLVDGVPLEDYEHHYIHRK</sequence>
<dbReference type="SUPFAM" id="SSF52540">
    <property type="entry name" value="P-loop containing nucleoside triphosphate hydrolases"/>
    <property type="match status" value="1"/>
</dbReference>